<dbReference type="GO" id="GO:0046872">
    <property type="term" value="F:metal ion binding"/>
    <property type="evidence" value="ECO:0007669"/>
    <property type="project" value="UniProtKB-KW"/>
</dbReference>
<reference evidence="13" key="1">
    <citation type="journal article" date="2014" name="Int. J. Syst. Evol. Microbiol.">
        <title>Complete genome sequence of Corynebacterium casei LMG S-19264T (=DSM 44701T), isolated from a smear-ripened cheese.</title>
        <authorList>
            <consortium name="US DOE Joint Genome Institute (JGI-PGF)"/>
            <person name="Walter F."/>
            <person name="Albersmeier A."/>
            <person name="Kalinowski J."/>
            <person name="Ruckert C."/>
        </authorList>
    </citation>
    <scope>NUCLEOTIDE SEQUENCE</scope>
    <source>
        <strain evidence="13">JCM 13583</strain>
    </source>
</reference>
<dbReference type="PANTHER" id="PTHR43221">
    <property type="entry name" value="PROTEASE HTPX"/>
    <property type="match status" value="1"/>
</dbReference>
<dbReference type="GO" id="GO:0006508">
    <property type="term" value="P:proteolysis"/>
    <property type="evidence" value="ECO:0007669"/>
    <property type="project" value="UniProtKB-KW"/>
</dbReference>
<dbReference type="Proteomes" id="UP000632195">
    <property type="component" value="Unassembled WGS sequence"/>
</dbReference>
<keyword evidence="14" id="KW-1185">Reference proteome</keyword>
<keyword evidence="2 10" id="KW-0645">Protease</keyword>
<dbReference type="EMBL" id="BMNY01000001">
    <property type="protein sequence ID" value="GGM68451.1"/>
    <property type="molecule type" value="Genomic_DNA"/>
</dbReference>
<dbReference type="Gene3D" id="3.30.2010.10">
    <property type="entry name" value="Metalloproteases ('zincins'), catalytic domain"/>
    <property type="match status" value="1"/>
</dbReference>
<organism evidence="13 14">
    <name type="scientific">Thermogymnomonas acidicola</name>
    <dbReference type="NCBI Taxonomy" id="399579"/>
    <lineage>
        <taxon>Archaea</taxon>
        <taxon>Methanobacteriati</taxon>
        <taxon>Thermoplasmatota</taxon>
        <taxon>Thermoplasmata</taxon>
        <taxon>Thermoplasmatales</taxon>
        <taxon>Thermogymnomonas</taxon>
    </lineage>
</organism>
<evidence type="ECO:0000313" key="14">
    <source>
        <dbReference type="Proteomes" id="UP000632195"/>
    </source>
</evidence>
<feature type="transmembrane region" description="Helical" evidence="11">
    <location>
        <begin position="168"/>
        <end position="189"/>
    </location>
</feature>
<gene>
    <name evidence="13" type="ORF">GCM10007108_03200</name>
</gene>
<protein>
    <recommendedName>
        <fullName evidence="12">Peptidase M48 domain-containing protein</fullName>
    </recommendedName>
</protein>
<feature type="transmembrane region" description="Helical" evidence="11">
    <location>
        <begin position="59"/>
        <end position="77"/>
    </location>
</feature>
<comment type="cofactor">
    <cofactor evidence="10">
        <name>Zn(2+)</name>
        <dbReference type="ChEBI" id="CHEBI:29105"/>
    </cofactor>
    <text evidence="10">Binds 1 zinc ion per subunit.</text>
</comment>
<feature type="domain" description="Peptidase M48" evidence="12">
    <location>
        <begin position="100"/>
        <end position="274"/>
    </location>
</feature>
<keyword evidence="9 11" id="KW-0472">Membrane</keyword>
<sequence>MFLAGSIMISRASGGDARISFLASVYRRWKLLIFMALGSAFLELNPGRASVVTALKVAVPSVSALALLAYSIYPVLVERGLRKMKQSYLSLDASLLLDIMHRWGSKIRKFPEILVQRNARSANAYTIGLIDPVVVLTRPLVESMSTSEITAVVGHELGHIVNRDGLKLYVLSLSILASLLTPVCVLSSFDFALSLVMVAVSLLVILFFYLVVVPRVRRASEFRADMFLSTDPEMAREFIRALVWMGELNSLPEGDRSTRTHPSLRERIERLRETVK</sequence>
<keyword evidence="8 10" id="KW-0482">Metalloprotease</keyword>
<evidence type="ECO:0000256" key="7">
    <source>
        <dbReference type="ARBA" id="ARBA00022989"/>
    </source>
</evidence>
<dbReference type="Pfam" id="PF01435">
    <property type="entry name" value="Peptidase_M48"/>
    <property type="match status" value="1"/>
</dbReference>
<evidence type="ECO:0000256" key="9">
    <source>
        <dbReference type="ARBA" id="ARBA00023136"/>
    </source>
</evidence>
<evidence type="ECO:0000256" key="8">
    <source>
        <dbReference type="ARBA" id="ARBA00023049"/>
    </source>
</evidence>
<reference evidence="13" key="2">
    <citation type="submission" date="2022-09" db="EMBL/GenBank/DDBJ databases">
        <authorList>
            <person name="Sun Q."/>
            <person name="Ohkuma M."/>
        </authorList>
    </citation>
    <scope>NUCLEOTIDE SEQUENCE</scope>
    <source>
        <strain evidence="13">JCM 13583</strain>
    </source>
</reference>
<evidence type="ECO:0000256" key="4">
    <source>
        <dbReference type="ARBA" id="ARBA00022723"/>
    </source>
</evidence>
<evidence type="ECO:0000256" key="5">
    <source>
        <dbReference type="ARBA" id="ARBA00022801"/>
    </source>
</evidence>
<evidence type="ECO:0000256" key="3">
    <source>
        <dbReference type="ARBA" id="ARBA00022692"/>
    </source>
</evidence>
<keyword evidence="6 10" id="KW-0862">Zinc</keyword>
<dbReference type="CDD" id="cd07329">
    <property type="entry name" value="M56_like"/>
    <property type="match status" value="1"/>
</dbReference>
<keyword evidence="7 11" id="KW-1133">Transmembrane helix</keyword>
<proteinExistence type="inferred from homology"/>
<name>A0AA37BQ50_9ARCH</name>
<dbReference type="AlphaFoldDB" id="A0AA37BQ50"/>
<accession>A0AA37BQ50</accession>
<evidence type="ECO:0000256" key="11">
    <source>
        <dbReference type="SAM" id="Phobius"/>
    </source>
</evidence>
<dbReference type="GO" id="GO:0004222">
    <property type="term" value="F:metalloendopeptidase activity"/>
    <property type="evidence" value="ECO:0007669"/>
    <property type="project" value="InterPro"/>
</dbReference>
<keyword evidence="1" id="KW-1003">Cell membrane</keyword>
<dbReference type="InterPro" id="IPR001915">
    <property type="entry name" value="Peptidase_M48"/>
</dbReference>
<evidence type="ECO:0000313" key="13">
    <source>
        <dbReference type="EMBL" id="GGM68451.1"/>
    </source>
</evidence>
<dbReference type="InterPro" id="IPR050083">
    <property type="entry name" value="HtpX_protease"/>
</dbReference>
<evidence type="ECO:0000256" key="10">
    <source>
        <dbReference type="RuleBase" id="RU003983"/>
    </source>
</evidence>
<comment type="similarity">
    <text evidence="10">Belongs to the peptidase M48 family.</text>
</comment>
<dbReference type="PANTHER" id="PTHR43221:SF2">
    <property type="entry name" value="PROTEASE HTPX HOMOLOG"/>
    <property type="match status" value="1"/>
</dbReference>
<keyword evidence="5 10" id="KW-0378">Hydrolase</keyword>
<keyword evidence="3 11" id="KW-0812">Transmembrane</keyword>
<evidence type="ECO:0000256" key="2">
    <source>
        <dbReference type="ARBA" id="ARBA00022670"/>
    </source>
</evidence>
<evidence type="ECO:0000256" key="1">
    <source>
        <dbReference type="ARBA" id="ARBA00022475"/>
    </source>
</evidence>
<keyword evidence="4" id="KW-0479">Metal-binding</keyword>
<feature type="transmembrane region" description="Helical" evidence="11">
    <location>
        <begin position="195"/>
        <end position="213"/>
    </location>
</feature>
<evidence type="ECO:0000256" key="6">
    <source>
        <dbReference type="ARBA" id="ARBA00022833"/>
    </source>
</evidence>
<evidence type="ECO:0000259" key="12">
    <source>
        <dbReference type="Pfam" id="PF01435"/>
    </source>
</evidence>
<comment type="caution">
    <text evidence="13">The sequence shown here is derived from an EMBL/GenBank/DDBJ whole genome shotgun (WGS) entry which is preliminary data.</text>
</comment>